<organism evidence="2 3">
    <name type="scientific">Elaphomyces granulatus</name>
    <dbReference type="NCBI Taxonomy" id="519963"/>
    <lineage>
        <taxon>Eukaryota</taxon>
        <taxon>Fungi</taxon>
        <taxon>Dikarya</taxon>
        <taxon>Ascomycota</taxon>
        <taxon>Pezizomycotina</taxon>
        <taxon>Eurotiomycetes</taxon>
        <taxon>Eurotiomycetidae</taxon>
        <taxon>Eurotiales</taxon>
        <taxon>Elaphomycetaceae</taxon>
        <taxon>Elaphomyces</taxon>
    </lineage>
</organism>
<accession>A0A232LYS2</accession>
<dbReference type="PANTHER" id="PTHR38049">
    <property type="entry name" value="RICIN B LECTIN DOMAIN-CONTAINING PROTEIN"/>
    <property type="match status" value="1"/>
</dbReference>
<protein>
    <submittedName>
        <fullName evidence="2">Uncharacterized protein</fullName>
    </submittedName>
</protein>
<dbReference type="OrthoDB" id="3928002at2759"/>
<keyword evidence="1" id="KW-0732">Signal</keyword>
<evidence type="ECO:0000256" key="1">
    <source>
        <dbReference type="SAM" id="SignalP"/>
    </source>
</evidence>
<reference evidence="2 3" key="1">
    <citation type="journal article" date="2015" name="Environ. Microbiol.">
        <title>Metagenome sequence of Elaphomyces granulatus from sporocarp tissue reveals Ascomycota ectomycorrhizal fingerprints of genome expansion and a Proteobacteria-rich microbiome.</title>
        <authorList>
            <person name="Quandt C.A."/>
            <person name="Kohler A."/>
            <person name="Hesse C.N."/>
            <person name="Sharpton T.J."/>
            <person name="Martin F."/>
            <person name="Spatafora J.W."/>
        </authorList>
    </citation>
    <scope>NUCLEOTIDE SEQUENCE [LARGE SCALE GENOMIC DNA]</scope>
    <source>
        <strain evidence="2 3">OSC145934</strain>
    </source>
</reference>
<proteinExistence type="predicted"/>
<evidence type="ECO:0000313" key="2">
    <source>
        <dbReference type="EMBL" id="OXV09309.1"/>
    </source>
</evidence>
<sequence>MVIGLLTITSIPTVAGIALGVREQRNQNSQRADARRMAKFNIDAYCEANSEKAKEVQGKRVVLKDNKVYLDDPHPSLRKEATAYTALAFYIGYPDDDRKRGDGLVTSVSDNPPMLNWIYVDKNSLELKYGNRSQSIEHLVGHWDWTKDETGITLEGEELFAAVEEEPGVWALYCDCYRDGLAGIAQTGKTVVEISLDRSLVEGEKDK</sequence>
<dbReference type="Proteomes" id="UP000243515">
    <property type="component" value="Unassembled WGS sequence"/>
</dbReference>
<keyword evidence="3" id="KW-1185">Reference proteome</keyword>
<dbReference type="AlphaFoldDB" id="A0A232LYS2"/>
<feature type="chain" id="PRO_5012353289" evidence="1">
    <location>
        <begin position="17"/>
        <end position="207"/>
    </location>
</feature>
<comment type="caution">
    <text evidence="2">The sequence shown here is derived from an EMBL/GenBank/DDBJ whole genome shotgun (WGS) entry which is preliminary data.</text>
</comment>
<dbReference type="PANTHER" id="PTHR38049:SF1">
    <property type="entry name" value="PROTEIN KINASE DOMAIN-CONTAINING PROTEIN"/>
    <property type="match status" value="1"/>
</dbReference>
<dbReference type="EMBL" id="NPHW01003599">
    <property type="protein sequence ID" value="OXV09309.1"/>
    <property type="molecule type" value="Genomic_DNA"/>
</dbReference>
<name>A0A232LYS2_9EURO</name>
<gene>
    <name evidence="2" type="ORF">Egran_02928</name>
</gene>
<feature type="signal peptide" evidence="1">
    <location>
        <begin position="1"/>
        <end position="16"/>
    </location>
</feature>
<evidence type="ECO:0000313" key="3">
    <source>
        <dbReference type="Proteomes" id="UP000243515"/>
    </source>
</evidence>